<keyword evidence="1" id="KW-0812">Transmembrane</keyword>
<gene>
    <name evidence="2" type="ORF">SPBR_05370</name>
</gene>
<accession>A0A0C2F7H7</accession>
<comment type="caution">
    <text evidence="2">The sequence shown here is derived from an EMBL/GenBank/DDBJ whole genome shotgun (WGS) entry which is preliminary data.</text>
</comment>
<sequence length="162" mass="18650">MPMTTMPARPASARRSVCIRRLHFKYISPGSLHEDMLLDFIDPSFRYHNDSDASKFCPVAEGVTFLARLDSAGGGESENSDAEAVQRLVRPHETGLVDLYFRIVHPSHPILHKGVFLERYRRMDRVIFLPVPLLAAVYLLAMDWWDYDQAPLARYRTFLNSR</sequence>
<dbReference type="Proteomes" id="UP000031575">
    <property type="component" value="Unassembled WGS sequence"/>
</dbReference>
<dbReference type="VEuPathDB" id="FungiDB:SPBR_05370"/>
<evidence type="ECO:0000256" key="1">
    <source>
        <dbReference type="SAM" id="Phobius"/>
    </source>
</evidence>
<keyword evidence="1" id="KW-0472">Membrane</keyword>
<evidence type="ECO:0000313" key="2">
    <source>
        <dbReference type="EMBL" id="KIH87023.1"/>
    </source>
</evidence>
<dbReference type="GeneID" id="63678568"/>
<evidence type="ECO:0000313" key="3">
    <source>
        <dbReference type="Proteomes" id="UP000031575"/>
    </source>
</evidence>
<dbReference type="RefSeq" id="XP_040615033.1">
    <property type="nucleotide sequence ID" value="XM_040763647.1"/>
</dbReference>
<keyword evidence="3" id="KW-1185">Reference proteome</keyword>
<reference evidence="2 3" key="1">
    <citation type="journal article" date="2014" name="BMC Genomics">
        <title>Comparative genomics of the major fungal agents of human and animal Sporotrichosis: Sporothrix schenckii and Sporothrix brasiliensis.</title>
        <authorList>
            <person name="Teixeira M.M."/>
            <person name="de Almeida L.G."/>
            <person name="Kubitschek-Barreira P."/>
            <person name="Alves F.L."/>
            <person name="Kioshima E.S."/>
            <person name="Abadio A.K."/>
            <person name="Fernandes L."/>
            <person name="Derengowski L.S."/>
            <person name="Ferreira K.S."/>
            <person name="Souza R.C."/>
            <person name="Ruiz J.C."/>
            <person name="de Andrade N.C."/>
            <person name="Paes H.C."/>
            <person name="Nicola A.M."/>
            <person name="Albuquerque P."/>
            <person name="Gerber A.L."/>
            <person name="Martins V.P."/>
            <person name="Peconick L.D."/>
            <person name="Neto A.V."/>
            <person name="Chaucanez C.B."/>
            <person name="Silva P.A."/>
            <person name="Cunha O.L."/>
            <person name="de Oliveira F.F."/>
            <person name="dos Santos T.C."/>
            <person name="Barros A.L."/>
            <person name="Soares M.A."/>
            <person name="de Oliveira L.M."/>
            <person name="Marini M.M."/>
            <person name="Villalobos-Duno H."/>
            <person name="Cunha M.M."/>
            <person name="de Hoog S."/>
            <person name="da Silveira J.F."/>
            <person name="Henrissat B."/>
            <person name="Nino-Vega G.A."/>
            <person name="Cisalpino P.S."/>
            <person name="Mora-Montes H.M."/>
            <person name="Almeida S.R."/>
            <person name="Stajich J.E."/>
            <person name="Lopes-Bezerra L.M."/>
            <person name="Vasconcelos A.T."/>
            <person name="Felipe M.S."/>
        </authorList>
    </citation>
    <scope>NUCLEOTIDE SEQUENCE [LARGE SCALE GENOMIC DNA]</scope>
    <source>
        <strain evidence="2 3">5110</strain>
    </source>
</reference>
<organism evidence="2 3">
    <name type="scientific">Sporothrix brasiliensis 5110</name>
    <dbReference type="NCBI Taxonomy" id="1398154"/>
    <lineage>
        <taxon>Eukaryota</taxon>
        <taxon>Fungi</taxon>
        <taxon>Dikarya</taxon>
        <taxon>Ascomycota</taxon>
        <taxon>Pezizomycotina</taxon>
        <taxon>Sordariomycetes</taxon>
        <taxon>Sordariomycetidae</taxon>
        <taxon>Ophiostomatales</taxon>
        <taxon>Ophiostomataceae</taxon>
        <taxon>Sporothrix</taxon>
    </lineage>
</organism>
<proteinExistence type="predicted"/>
<name>A0A0C2F7H7_9PEZI</name>
<dbReference type="HOGENOM" id="CLU_1636508_0_0_1"/>
<keyword evidence="1" id="KW-1133">Transmembrane helix</keyword>
<dbReference type="OrthoDB" id="2264294at2759"/>
<dbReference type="EMBL" id="AWTV01000010">
    <property type="protein sequence ID" value="KIH87023.1"/>
    <property type="molecule type" value="Genomic_DNA"/>
</dbReference>
<protein>
    <submittedName>
        <fullName evidence="2">Uncharacterized protein</fullName>
    </submittedName>
</protein>
<dbReference type="AlphaFoldDB" id="A0A0C2F7H7"/>
<dbReference type="CDD" id="cd12148">
    <property type="entry name" value="fungal_TF_MHR"/>
    <property type="match status" value="1"/>
</dbReference>
<feature type="transmembrane region" description="Helical" evidence="1">
    <location>
        <begin position="126"/>
        <end position="145"/>
    </location>
</feature>